<reference evidence="6" key="1">
    <citation type="journal article" date="2014" name="Int. J. Syst. Evol. Microbiol.">
        <title>Complete genome of a new Firmicutes species belonging to the dominant human colonic microbiota ('Ruminococcus bicirculans') reveals two chromosomes and a selective capacity to utilize plant glucans.</title>
        <authorList>
            <consortium name="NISC Comparative Sequencing Program"/>
            <person name="Wegmann U."/>
            <person name="Louis P."/>
            <person name="Goesmann A."/>
            <person name="Henrissat B."/>
            <person name="Duncan S.H."/>
            <person name="Flint H.J."/>
        </authorList>
    </citation>
    <scope>NUCLEOTIDE SEQUENCE</scope>
    <source>
        <strain evidence="6">CGMCC 4.5581</strain>
    </source>
</reference>
<evidence type="ECO:0000256" key="4">
    <source>
        <dbReference type="ARBA" id="ARBA00023136"/>
    </source>
</evidence>
<reference evidence="7 8" key="3">
    <citation type="submission" date="2020-02" db="EMBL/GenBank/DDBJ databases">
        <title>Sequencing the genomes of 1000 actinobacteria strains.</title>
        <authorList>
            <person name="Klenk H.-P."/>
        </authorList>
    </citation>
    <scope>NUCLEOTIDE SEQUENCE [LARGE SCALE GENOMIC DNA]</scope>
    <source>
        <strain evidence="7 8">DSM 45201</strain>
    </source>
</reference>
<keyword evidence="1" id="KW-1003">Cell membrane</keyword>
<keyword evidence="9" id="KW-1185">Reference proteome</keyword>
<proteinExistence type="predicted"/>
<dbReference type="Pfam" id="PF03699">
    <property type="entry name" value="UPF0182"/>
    <property type="match status" value="1"/>
</dbReference>
<evidence type="ECO:0000313" key="7">
    <source>
        <dbReference type="EMBL" id="NIH69961.1"/>
    </source>
</evidence>
<comment type="caution">
    <text evidence="7">The sequence shown here is derived from an EMBL/GenBank/DDBJ whole genome shotgun (WGS) entry which is preliminary data.</text>
</comment>
<evidence type="ECO:0000256" key="2">
    <source>
        <dbReference type="ARBA" id="ARBA00022692"/>
    </source>
</evidence>
<keyword evidence="2" id="KW-0812">Transmembrane</keyword>
<keyword evidence="3" id="KW-1133">Transmembrane helix</keyword>
<reference evidence="9" key="2">
    <citation type="journal article" date="2019" name="Int. J. Syst. Evol. Microbiol.">
        <title>The Global Catalogue of Microorganisms (GCM) 10K type strain sequencing project: providing services to taxonomists for standard genome sequencing and annotation.</title>
        <authorList>
            <consortium name="The Broad Institute Genomics Platform"/>
            <consortium name="The Broad Institute Genome Sequencing Center for Infectious Disease"/>
            <person name="Wu L."/>
            <person name="Ma J."/>
        </authorList>
    </citation>
    <scope>NUCLEOTIDE SEQUENCE [LARGE SCALE GENOMIC DNA]</scope>
    <source>
        <strain evidence="9">CGMCC 4.5581</strain>
    </source>
</reference>
<dbReference type="PANTHER" id="PTHR39344">
    <property type="entry name" value="UPF0182 PROTEIN SLL1060"/>
    <property type="match status" value="1"/>
</dbReference>
<organism evidence="7 8">
    <name type="scientific">Modestobacter marinus</name>
    <dbReference type="NCBI Taxonomy" id="477641"/>
    <lineage>
        <taxon>Bacteria</taxon>
        <taxon>Bacillati</taxon>
        <taxon>Actinomycetota</taxon>
        <taxon>Actinomycetes</taxon>
        <taxon>Geodermatophilales</taxon>
        <taxon>Geodermatophilaceae</taxon>
        <taxon>Modestobacter</taxon>
    </lineage>
</organism>
<evidence type="ECO:0000313" key="8">
    <source>
        <dbReference type="Proteomes" id="UP000552836"/>
    </source>
</evidence>
<name>A0A846LR61_9ACTN</name>
<accession>A0A846LR61</accession>
<dbReference type="Proteomes" id="UP000552836">
    <property type="component" value="Unassembled WGS sequence"/>
</dbReference>
<dbReference type="InterPro" id="IPR005372">
    <property type="entry name" value="UPF0182"/>
</dbReference>
<dbReference type="Proteomes" id="UP000648663">
    <property type="component" value="Unassembled WGS sequence"/>
</dbReference>
<evidence type="ECO:0000313" key="9">
    <source>
        <dbReference type="Proteomes" id="UP000648663"/>
    </source>
</evidence>
<sequence length="426" mass="45732">MLYVRDPRERVEKVAPFLEVDGDPYPAVVAGRITWIVDAYTTSDSYPYAEQTELGEAAQDALTGTGTTALPDETVNYIRNSVKATVDAYDGTVTLYEWDTQDPVLQTHMKAFPGVVQQRSDIPDALLAHVRYPQDLFKVQRDILTRYHVDDPVDFYNANNRWQIPDDPTRDTEEDQPPYYILAQRPGDDEATFQLTSALNAFQRDNLSAFISASSDPETYGEIQVLRLPGNTPFRGPAQVQNAFESNNQVRPDLTLFDSENSEPVFGNLLTLPIGDAGLLYVTPLYVRGTNDGGFPLLQKVLVNYADRIGYADTLDQALDQVFGAGAGEPTTAAEPPPPDGGPVSTPPPGGGPEPTPPPGAASATADGGGPTDARLTQAVTDIDTALDRVADAQRSGDLTELGQALVELGAAVAAYQLAAGATSAG</sequence>
<evidence type="ECO:0000256" key="1">
    <source>
        <dbReference type="ARBA" id="ARBA00022475"/>
    </source>
</evidence>
<dbReference type="AlphaFoldDB" id="A0A846LR61"/>
<dbReference type="GO" id="GO:0016020">
    <property type="term" value="C:membrane"/>
    <property type="evidence" value="ECO:0007669"/>
    <property type="project" value="InterPro"/>
</dbReference>
<evidence type="ECO:0000256" key="3">
    <source>
        <dbReference type="ARBA" id="ARBA00022989"/>
    </source>
</evidence>
<dbReference type="PANTHER" id="PTHR39344:SF1">
    <property type="entry name" value="UPF0182 PROTEIN SLL1060"/>
    <property type="match status" value="1"/>
</dbReference>
<evidence type="ECO:0000256" key="5">
    <source>
        <dbReference type="SAM" id="MobiDB-lite"/>
    </source>
</evidence>
<feature type="region of interest" description="Disordered" evidence="5">
    <location>
        <begin position="327"/>
        <end position="375"/>
    </location>
</feature>
<protein>
    <submittedName>
        <fullName evidence="7">Uncharacterized membrane protein (UPF0182 family)</fullName>
    </submittedName>
</protein>
<reference evidence="6" key="4">
    <citation type="submission" date="2024-05" db="EMBL/GenBank/DDBJ databases">
        <authorList>
            <person name="Sun Q."/>
            <person name="Zhou Y."/>
        </authorList>
    </citation>
    <scope>NUCLEOTIDE SEQUENCE</scope>
    <source>
        <strain evidence="6">CGMCC 4.5581</strain>
    </source>
</reference>
<gene>
    <name evidence="7" type="ORF">FB380_004459</name>
    <name evidence="6" type="ORF">GCM10011589_43520</name>
</gene>
<dbReference type="GO" id="GO:0005576">
    <property type="term" value="C:extracellular region"/>
    <property type="evidence" value="ECO:0007669"/>
    <property type="project" value="TreeGrafter"/>
</dbReference>
<dbReference type="EMBL" id="JAAMPA010000003">
    <property type="protein sequence ID" value="NIH69961.1"/>
    <property type="molecule type" value="Genomic_DNA"/>
</dbReference>
<keyword evidence="4" id="KW-0472">Membrane</keyword>
<dbReference type="EMBL" id="BMMI01000010">
    <property type="protein sequence ID" value="GGL82370.1"/>
    <property type="molecule type" value="Genomic_DNA"/>
</dbReference>
<evidence type="ECO:0000313" key="6">
    <source>
        <dbReference type="EMBL" id="GGL82370.1"/>
    </source>
</evidence>
<feature type="compositionally biased region" description="Pro residues" evidence="5">
    <location>
        <begin position="335"/>
        <end position="360"/>
    </location>
</feature>